<dbReference type="OrthoDB" id="411469at2759"/>
<dbReference type="PANTHER" id="PTHR30389:SF16">
    <property type="entry name" value="FUMARATE HYDRATASE 2"/>
    <property type="match status" value="1"/>
</dbReference>
<dbReference type="InterPro" id="IPR004647">
    <property type="entry name" value="Fe-S_hydro-lyase_TtdB-typ_cat"/>
</dbReference>
<evidence type="ECO:0000259" key="8">
    <source>
        <dbReference type="Pfam" id="PF05683"/>
    </source>
</evidence>
<dbReference type="InterPro" id="IPR051208">
    <property type="entry name" value="Class-I_Fumarase/Tartrate_DH"/>
</dbReference>
<keyword evidence="10" id="KW-1185">Reference proteome</keyword>
<dbReference type="EMBL" id="AHKC01009491">
    <property type="protein sequence ID" value="EKF32983.1"/>
    <property type="molecule type" value="Genomic_DNA"/>
</dbReference>
<keyword evidence="6" id="KW-0456">Lyase</keyword>
<dbReference type="NCBIfam" id="TIGR00723">
    <property type="entry name" value="ttdB_fumA_fumB"/>
    <property type="match status" value="1"/>
</dbReference>
<keyword evidence="5" id="KW-0411">Iron-sulfur</keyword>
<evidence type="ECO:0000259" key="7">
    <source>
        <dbReference type="Pfam" id="PF05681"/>
    </source>
</evidence>
<evidence type="ECO:0000256" key="5">
    <source>
        <dbReference type="ARBA" id="ARBA00023014"/>
    </source>
</evidence>
<feature type="domain" description="Fe-S hydro-lyase tartrate dehydratase beta-type catalytic" evidence="8">
    <location>
        <begin position="507"/>
        <end position="712"/>
    </location>
</feature>
<reference evidence="9 10" key="1">
    <citation type="journal article" date="2012" name="BMC Genomics">
        <title>Comparative genomic analysis of human infective Trypanosoma cruzi lineages with the bat-restricted subspecies T. cruzi marinkellei.</title>
        <authorList>
            <person name="Franzen O."/>
            <person name="Talavera-Lopez C."/>
            <person name="Ochaya S."/>
            <person name="Butler C.E."/>
            <person name="Messenger L.A."/>
            <person name="Lewis M.D."/>
            <person name="Llewellyn M.S."/>
            <person name="Marinkelle C.J."/>
            <person name="Tyler K.M."/>
            <person name="Miles M.A."/>
            <person name="Andersson B."/>
        </authorList>
    </citation>
    <scope>NUCLEOTIDE SEQUENCE [LARGE SCALE GENOMIC DNA]</scope>
    <source>
        <strain evidence="9 10">B7</strain>
    </source>
</reference>
<dbReference type="Proteomes" id="UP000007350">
    <property type="component" value="Unassembled WGS sequence"/>
</dbReference>
<sequence>MGSLGVVRYAMHVHCVHERPRQECYHSWQTVGCEPQYMGGDGIGCYSPLRSWLLWCGTGWIHLPSGIMLAQRFMRGSNGRNVFDDDVRSVLSSFFLFFFYRIEWRGGVGFAFLLRCFLEPEGDTGPCVVRAFFFSKTHKGAKRKKKIRRMSLCENCNLATDCRGIQDIEDAKASAAEFHYEPIFQPSDPHHDETEYYELEGDFVKTVEVLGKTILQVKPEALTALAQQAFADVHHFFRKDHLSGWRSILEDPEASDNDRFVAHTLLQNACVAAGRVLPACQDTGTAIVLGKRGELCWTGGEDEMHLSKGVWDCYMNRYLRYSQTAALDMFKEVNTGNNLPVQFDLLATAGNEYHFLFVAKGGGSANKAFLYQETKALLNPKSLREFIEQKLKTLGTAACPPYHIALVIGGTSAEMTMKTVKLASCRYYDSLPTTGNKNGRAFRDLEWEAIVMDIARKSGIGAQFGGKYFAHQARVIRLPRHGASCPVGLGVSCSADRQILAKITPKGVFVERLVRDPAQYLPELPPSSLSTNVVNVDLNQPMSEIRKLLSQYPVTTRLSLTGTLIVARDIAHAKIMERLNNNEELPQYMKDHLVYYAGPAKTPEGMASGSFGPTTAGRMDSYLEPFMAAGGSFITLAKGNRSKSVTEACKKYGGFYLGSIGGSAAILAQNNIKNVEVVEFPELGMEAVWRIDVVDFPAFIIVDDKGNDFFSKFL</sequence>
<evidence type="ECO:0000256" key="1">
    <source>
        <dbReference type="ARBA" id="ARBA00008876"/>
    </source>
</evidence>
<feature type="domain" description="Fe-S hydro-lyase tartrate dehydratase alpha-type catalytic" evidence="7">
    <location>
        <begin position="225"/>
        <end position="501"/>
    </location>
</feature>
<dbReference type="Gene3D" id="3.20.130.10">
    <property type="entry name" value="Fe-S hydro-lyase, tartrate dehydratase beta-type, catalytic domain"/>
    <property type="match status" value="1"/>
</dbReference>
<dbReference type="InterPro" id="IPR036660">
    <property type="entry name" value="Fe-S_hydroAse_TtdB_cat_sf"/>
</dbReference>
<protein>
    <submittedName>
        <fullName evidence="9">Fumarate hydratase, putative</fullName>
    </submittedName>
</protein>
<keyword evidence="4" id="KW-0408">Iron</keyword>
<keyword evidence="3" id="KW-0479">Metal-binding</keyword>
<dbReference type="PANTHER" id="PTHR30389">
    <property type="entry name" value="FUMARATE HYDRATASE-RELATED"/>
    <property type="match status" value="1"/>
</dbReference>
<keyword evidence="2" id="KW-0004">4Fe-4S</keyword>
<proteinExistence type="inferred from homology"/>
<dbReference type="GO" id="GO:0016836">
    <property type="term" value="F:hydro-lyase activity"/>
    <property type="evidence" value="ECO:0007669"/>
    <property type="project" value="InterPro"/>
</dbReference>
<dbReference type="Pfam" id="PF05681">
    <property type="entry name" value="Fumerase"/>
    <property type="match status" value="1"/>
</dbReference>
<dbReference type="GO" id="GO:0046872">
    <property type="term" value="F:metal ion binding"/>
    <property type="evidence" value="ECO:0007669"/>
    <property type="project" value="UniProtKB-KW"/>
</dbReference>
<evidence type="ECO:0000256" key="4">
    <source>
        <dbReference type="ARBA" id="ARBA00023004"/>
    </source>
</evidence>
<dbReference type="SUPFAM" id="SSF117457">
    <property type="entry name" value="FumA C-terminal domain-like"/>
    <property type="match status" value="1"/>
</dbReference>
<dbReference type="GO" id="GO:0051539">
    <property type="term" value="F:4 iron, 4 sulfur cluster binding"/>
    <property type="evidence" value="ECO:0007669"/>
    <property type="project" value="UniProtKB-KW"/>
</dbReference>
<evidence type="ECO:0000256" key="6">
    <source>
        <dbReference type="ARBA" id="ARBA00023239"/>
    </source>
</evidence>
<dbReference type="InterPro" id="IPR004646">
    <property type="entry name" value="Fe-S_hydro-lyase_TtdA-typ_cat"/>
</dbReference>
<comment type="similarity">
    <text evidence="1">Belongs to the class-I fumarase family.</text>
</comment>
<dbReference type="Pfam" id="PF05683">
    <property type="entry name" value="Fumerase_C"/>
    <property type="match status" value="1"/>
</dbReference>
<comment type="caution">
    <text evidence="9">The sequence shown here is derived from an EMBL/GenBank/DDBJ whole genome shotgun (WGS) entry which is preliminary data.</text>
</comment>
<evidence type="ECO:0000256" key="2">
    <source>
        <dbReference type="ARBA" id="ARBA00022485"/>
    </source>
</evidence>
<name>K2MCQ8_TRYCR</name>
<evidence type="ECO:0000313" key="9">
    <source>
        <dbReference type="EMBL" id="EKF32983.1"/>
    </source>
</evidence>
<dbReference type="AlphaFoldDB" id="K2MCQ8"/>
<accession>K2MCQ8</accession>
<organism evidence="9 10">
    <name type="scientific">Trypanosoma cruzi marinkellei</name>
    <dbReference type="NCBI Taxonomy" id="85056"/>
    <lineage>
        <taxon>Eukaryota</taxon>
        <taxon>Discoba</taxon>
        <taxon>Euglenozoa</taxon>
        <taxon>Kinetoplastea</taxon>
        <taxon>Metakinetoplastina</taxon>
        <taxon>Trypanosomatida</taxon>
        <taxon>Trypanosomatidae</taxon>
        <taxon>Trypanosoma</taxon>
        <taxon>Schizotrypanum</taxon>
    </lineage>
</organism>
<gene>
    <name evidence="9" type="ORF">MOQ_003149</name>
</gene>
<evidence type="ECO:0000313" key="10">
    <source>
        <dbReference type="Proteomes" id="UP000007350"/>
    </source>
</evidence>
<evidence type="ECO:0000256" key="3">
    <source>
        <dbReference type="ARBA" id="ARBA00022723"/>
    </source>
</evidence>